<dbReference type="PANTHER" id="PTHR43513">
    <property type="entry name" value="DIHYDROOROTATE DEHYDROGENASE B (NAD(+)), ELECTRON TRANSFER SUBUNIT"/>
    <property type="match status" value="1"/>
</dbReference>
<organism evidence="13">
    <name type="scientific">uncultured Nocardioides sp</name>
    <dbReference type="NCBI Taxonomy" id="198441"/>
    <lineage>
        <taxon>Bacteria</taxon>
        <taxon>Bacillati</taxon>
        <taxon>Actinomycetota</taxon>
        <taxon>Actinomycetes</taxon>
        <taxon>Propionibacteriales</taxon>
        <taxon>Nocardioidaceae</taxon>
        <taxon>Nocardioides</taxon>
        <taxon>environmental samples</taxon>
    </lineage>
</organism>
<keyword evidence="8 11" id="KW-0408">Iron</keyword>
<dbReference type="PANTHER" id="PTHR43513:SF3">
    <property type="entry name" value="DIHYDROOROTATE DEHYDROGENASE B (NAD(+)), ELECTRON TRANSFER SUBUNIT-RELATED"/>
    <property type="match status" value="1"/>
</dbReference>
<sequence>MGERDPRHVLAEVLASRRAGAFRHLTLTARGIPELFRPGTFVAASVAPTQMTRRALWIHRVSPTGTFGPTLDVVVEPRGVGGRWLADLTVGARVELTGPLGRPFSLPREPVACLLVGEGWSAAPLFPLAERLRDRQSAVTFLLSGADEAHLLTPREARRMARAAHVVTADGSVGRHGDVMSVLPAVLESTGAAVVYAAGPTALLRAVAGAAAAAGAQSQVALQEPLPCGTGLCRACVIGVRGTDGAAHQVRACLEGPVLPGDRVAWESLGGGR</sequence>
<keyword evidence="7" id="KW-0249">Electron transport</keyword>
<proteinExistence type="inferred from homology"/>
<comment type="cofactor">
    <cofactor evidence="10">
        <name>[2Fe-2S] cluster</name>
        <dbReference type="ChEBI" id="CHEBI:190135"/>
    </cofactor>
</comment>
<dbReference type="Pfam" id="PF10418">
    <property type="entry name" value="DHODB_Fe-S_bind"/>
    <property type="match status" value="1"/>
</dbReference>
<evidence type="ECO:0000256" key="6">
    <source>
        <dbReference type="ARBA" id="ARBA00022827"/>
    </source>
</evidence>
<feature type="binding site" evidence="11">
    <location>
        <position position="228"/>
    </location>
    <ligand>
        <name>[2Fe-2S] cluster</name>
        <dbReference type="ChEBI" id="CHEBI:190135"/>
    </ligand>
</feature>
<keyword evidence="13" id="KW-0560">Oxidoreductase</keyword>
<evidence type="ECO:0000256" key="1">
    <source>
        <dbReference type="ARBA" id="ARBA00006422"/>
    </source>
</evidence>
<keyword evidence="9 11" id="KW-0411">Iron-sulfur</keyword>
<dbReference type="GO" id="GO:0050660">
    <property type="term" value="F:flavin adenine dinucleotide binding"/>
    <property type="evidence" value="ECO:0007669"/>
    <property type="project" value="InterPro"/>
</dbReference>
<dbReference type="EC" id="1.3.3.1" evidence="13"/>
<dbReference type="InterPro" id="IPR039261">
    <property type="entry name" value="FNR_nucleotide-bd"/>
</dbReference>
<dbReference type="GO" id="GO:0046872">
    <property type="term" value="F:metal ion binding"/>
    <property type="evidence" value="ECO:0007669"/>
    <property type="project" value="UniProtKB-KW"/>
</dbReference>
<keyword evidence="5 11" id="KW-0479">Metal-binding</keyword>
<dbReference type="Gene3D" id="2.40.30.10">
    <property type="entry name" value="Translation factors"/>
    <property type="match status" value="1"/>
</dbReference>
<evidence type="ECO:0000313" key="13">
    <source>
        <dbReference type="EMBL" id="CAA9381603.1"/>
    </source>
</evidence>
<evidence type="ECO:0000256" key="4">
    <source>
        <dbReference type="ARBA" id="ARBA00022714"/>
    </source>
</evidence>
<evidence type="ECO:0000256" key="10">
    <source>
        <dbReference type="ARBA" id="ARBA00034078"/>
    </source>
</evidence>
<dbReference type="EMBL" id="CADCUP010000070">
    <property type="protein sequence ID" value="CAA9381603.1"/>
    <property type="molecule type" value="Genomic_DNA"/>
</dbReference>
<feature type="binding site" evidence="11">
    <location>
        <position position="236"/>
    </location>
    <ligand>
        <name>[2Fe-2S] cluster</name>
        <dbReference type="ChEBI" id="CHEBI:190135"/>
    </ligand>
</feature>
<comment type="similarity">
    <text evidence="1">Belongs to the PyrK family.</text>
</comment>
<keyword evidence="4 11" id="KW-0001">2Fe-2S</keyword>
<dbReference type="InterPro" id="IPR019480">
    <property type="entry name" value="Dihydroorotate_DH_Fe-S-bd"/>
</dbReference>
<dbReference type="PIRSF" id="PIRSF006816">
    <property type="entry name" value="Cyc3_hyd_g"/>
    <property type="match status" value="1"/>
</dbReference>
<dbReference type="AlphaFoldDB" id="A0A6J4NBV3"/>
<evidence type="ECO:0000256" key="5">
    <source>
        <dbReference type="ARBA" id="ARBA00022723"/>
    </source>
</evidence>
<keyword evidence="6" id="KW-0274">FAD</keyword>
<dbReference type="GO" id="GO:0051537">
    <property type="term" value="F:2 iron, 2 sulfur cluster binding"/>
    <property type="evidence" value="ECO:0007669"/>
    <property type="project" value="UniProtKB-KW"/>
</dbReference>
<reference evidence="13" key="1">
    <citation type="submission" date="2020-02" db="EMBL/GenBank/DDBJ databases">
        <authorList>
            <person name="Meier V. D."/>
        </authorList>
    </citation>
    <scope>NUCLEOTIDE SEQUENCE</scope>
    <source>
        <strain evidence="13">AVDCRST_MAG06</strain>
    </source>
</reference>
<accession>A0A6J4NBV3</accession>
<dbReference type="Gene3D" id="2.10.240.10">
    <property type="entry name" value="Dihydroorotate dehydrogenase, electron transfer subunit"/>
    <property type="match status" value="1"/>
</dbReference>
<comment type="cofactor">
    <cofactor evidence="11">
        <name>[2Fe-2S] cluster</name>
        <dbReference type="ChEBI" id="CHEBI:190135"/>
    </cofactor>
    <text evidence="11">Binds 1 [2Fe-2S] cluster per subunit.</text>
</comment>
<evidence type="ECO:0000256" key="11">
    <source>
        <dbReference type="PIRSR" id="PIRSR006816-2"/>
    </source>
</evidence>
<protein>
    <submittedName>
        <fullName evidence="13">Dihydroorotate dehydrogenase electron transfer subunit</fullName>
        <ecNumber evidence="13">1.3.3.1</ecNumber>
    </submittedName>
</protein>
<evidence type="ECO:0000256" key="9">
    <source>
        <dbReference type="ARBA" id="ARBA00023014"/>
    </source>
</evidence>
<keyword evidence="3" id="KW-0285">Flavoprotein</keyword>
<evidence type="ECO:0000256" key="2">
    <source>
        <dbReference type="ARBA" id="ARBA00022448"/>
    </source>
</evidence>
<evidence type="ECO:0000256" key="3">
    <source>
        <dbReference type="ARBA" id="ARBA00022630"/>
    </source>
</evidence>
<dbReference type="SUPFAM" id="SSF63380">
    <property type="entry name" value="Riboflavin synthase domain-like"/>
    <property type="match status" value="1"/>
</dbReference>
<keyword evidence="2" id="KW-0813">Transport</keyword>
<gene>
    <name evidence="13" type="ORF">AVDCRST_MAG06-1001</name>
</gene>
<dbReference type="Gene3D" id="3.40.50.80">
    <property type="entry name" value="Nucleotide-binding domain of ferredoxin-NADP reductase (FNR) module"/>
    <property type="match status" value="1"/>
</dbReference>
<feature type="domain" description="Dihydroorotate dehydrogenase electron transfer subunit iron-sulphur cluster binding" evidence="12">
    <location>
        <begin position="228"/>
        <end position="264"/>
    </location>
</feature>
<dbReference type="InterPro" id="IPR017938">
    <property type="entry name" value="Riboflavin_synthase-like_b-brl"/>
</dbReference>
<feature type="binding site" evidence="11">
    <location>
        <position position="233"/>
    </location>
    <ligand>
        <name>[2Fe-2S] cluster</name>
        <dbReference type="ChEBI" id="CHEBI:190135"/>
    </ligand>
</feature>
<feature type="binding site" evidence="11">
    <location>
        <position position="253"/>
    </location>
    <ligand>
        <name>[2Fe-2S] cluster</name>
        <dbReference type="ChEBI" id="CHEBI:190135"/>
    </ligand>
</feature>
<dbReference type="GO" id="GO:0006221">
    <property type="term" value="P:pyrimidine nucleotide biosynthetic process"/>
    <property type="evidence" value="ECO:0007669"/>
    <property type="project" value="InterPro"/>
</dbReference>
<name>A0A6J4NBV3_9ACTN</name>
<dbReference type="InterPro" id="IPR012165">
    <property type="entry name" value="Cyt_c3_hydrogenase_gsu"/>
</dbReference>
<dbReference type="RefSeq" id="WP_295657449.1">
    <property type="nucleotide sequence ID" value="NZ_CADCUP010000070.1"/>
</dbReference>
<dbReference type="InterPro" id="IPR050353">
    <property type="entry name" value="PyrK_electron_transfer"/>
</dbReference>
<dbReference type="SUPFAM" id="SSF52343">
    <property type="entry name" value="Ferredoxin reductase-like, C-terminal NADP-linked domain"/>
    <property type="match status" value="1"/>
</dbReference>
<evidence type="ECO:0000256" key="8">
    <source>
        <dbReference type="ARBA" id="ARBA00023004"/>
    </source>
</evidence>
<dbReference type="InterPro" id="IPR037117">
    <property type="entry name" value="Dihydroorotate_DH_ele_sf"/>
</dbReference>
<evidence type="ECO:0000256" key="7">
    <source>
        <dbReference type="ARBA" id="ARBA00022982"/>
    </source>
</evidence>
<dbReference type="GO" id="GO:0016491">
    <property type="term" value="F:oxidoreductase activity"/>
    <property type="evidence" value="ECO:0007669"/>
    <property type="project" value="UniProtKB-KW"/>
</dbReference>
<evidence type="ECO:0000259" key="12">
    <source>
        <dbReference type="Pfam" id="PF10418"/>
    </source>
</evidence>